<dbReference type="AlphaFoldDB" id="A0A9X3A7G0"/>
<organism evidence="2 3">
    <name type="scientific">Tsuneonella litorea</name>
    <dbReference type="NCBI Taxonomy" id="2976475"/>
    <lineage>
        <taxon>Bacteria</taxon>
        <taxon>Pseudomonadati</taxon>
        <taxon>Pseudomonadota</taxon>
        <taxon>Alphaproteobacteria</taxon>
        <taxon>Sphingomonadales</taxon>
        <taxon>Erythrobacteraceae</taxon>
        <taxon>Tsuneonella</taxon>
    </lineage>
</organism>
<sequence>MNKLALLLPLLALAACGQEQPAPEPTPAQTVTAAPVSTLPAPDREHFAEAFAAGCTGAEPVKNATCKRAGMGSDNVVCQYGLGDDEYLRHTATMGPNADKTGWVLTDAATVCTEHGAETTETAASESQ</sequence>
<evidence type="ECO:0000313" key="3">
    <source>
        <dbReference type="Proteomes" id="UP001142648"/>
    </source>
</evidence>
<keyword evidence="3" id="KW-1185">Reference proteome</keyword>
<name>A0A9X3A7G0_9SPHN</name>
<dbReference type="Proteomes" id="UP001142648">
    <property type="component" value="Unassembled WGS sequence"/>
</dbReference>
<comment type="caution">
    <text evidence="2">The sequence shown here is derived from an EMBL/GenBank/DDBJ whole genome shotgun (WGS) entry which is preliminary data.</text>
</comment>
<evidence type="ECO:0000313" key="2">
    <source>
        <dbReference type="EMBL" id="MCT2558361.1"/>
    </source>
</evidence>
<feature type="chain" id="PRO_5040922095" description="Lipoprotein" evidence="1">
    <location>
        <begin position="22"/>
        <end position="128"/>
    </location>
</feature>
<proteinExistence type="predicted"/>
<dbReference type="RefSeq" id="WP_259961169.1">
    <property type="nucleotide sequence ID" value="NZ_JAOAMV010000002.1"/>
</dbReference>
<protein>
    <recommendedName>
        <fullName evidence="4">Lipoprotein</fullName>
    </recommendedName>
</protein>
<accession>A0A9X3A7G0</accession>
<evidence type="ECO:0008006" key="4">
    <source>
        <dbReference type="Google" id="ProtNLM"/>
    </source>
</evidence>
<dbReference type="PROSITE" id="PS51257">
    <property type="entry name" value="PROKAR_LIPOPROTEIN"/>
    <property type="match status" value="1"/>
</dbReference>
<feature type="signal peptide" evidence="1">
    <location>
        <begin position="1"/>
        <end position="21"/>
    </location>
</feature>
<reference evidence="2" key="1">
    <citation type="submission" date="2022-09" db="EMBL/GenBank/DDBJ databases">
        <title>The genome sequence of Tsuneonella sp. YG55.</title>
        <authorList>
            <person name="Liu Y."/>
        </authorList>
    </citation>
    <scope>NUCLEOTIDE SEQUENCE</scope>
    <source>
        <strain evidence="2">YG55</strain>
    </source>
</reference>
<dbReference type="EMBL" id="JAOAMV010000002">
    <property type="protein sequence ID" value="MCT2558361.1"/>
    <property type="molecule type" value="Genomic_DNA"/>
</dbReference>
<evidence type="ECO:0000256" key="1">
    <source>
        <dbReference type="SAM" id="SignalP"/>
    </source>
</evidence>
<keyword evidence="1" id="KW-0732">Signal</keyword>
<gene>
    <name evidence="2" type="ORF">N0B51_05145</name>
</gene>